<reference evidence="1 2" key="1">
    <citation type="journal article" date="2016" name="Nat. Commun.">
        <title>Thousands of microbial genomes shed light on interconnected biogeochemical processes in an aquifer system.</title>
        <authorList>
            <person name="Anantharaman K."/>
            <person name="Brown C.T."/>
            <person name="Hug L.A."/>
            <person name="Sharon I."/>
            <person name="Castelle C.J."/>
            <person name="Probst A.J."/>
            <person name="Thomas B.C."/>
            <person name="Singh A."/>
            <person name="Wilkins M.J."/>
            <person name="Karaoz U."/>
            <person name="Brodie E.L."/>
            <person name="Williams K.H."/>
            <person name="Hubbard S.S."/>
            <person name="Banfield J.F."/>
        </authorList>
    </citation>
    <scope>NUCLEOTIDE SEQUENCE [LARGE SCALE GENOMIC DNA]</scope>
</reference>
<organism evidence="1 2">
    <name type="scientific">Candidatus Kaiserbacteria bacterium RIFCSPHIGHO2_01_FULL_54_36b</name>
    <dbReference type="NCBI Taxonomy" id="1798483"/>
    <lineage>
        <taxon>Bacteria</taxon>
        <taxon>Candidatus Kaiseribacteriota</taxon>
    </lineage>
</organism>
<accession>A0A1F6CJ02</accession>
<name>A0A1F6CJ02_9BACT</name>
<comment type="caution">
    <text evidence="1">The sequence shown here is derived from an EMBL/GenBank/DDBJ whole genome shotgun (WGS) entry which is preliminary data.</text>
</comment>
<protein>
    <submittedName>
        <fullName evidence="1">Uncharacterized protein</fullName>
    </submittedName>
</protein>
<dbReference type="EMBL" id="MFKW01000079">
    <property type="protein sequence ID" value="OGG49199.1"/>
    <property type="molecule type" value="Genomic_DNA"/>
</dbReference>
<gene>
    <name evidence="1" type="ORF">A2704_04940</name>
</gene>
<sequence length="103" mass="11282">MIVCGKPYPYSPLPRLVPDQRVPDVGGGWDVGASTCPYLAKVLAGTASEEEVAELKRRIARLETLPDSQQRLRLVDRFAELGESHFACAHFGQATLDRAQAES</sequence>
<evidence type="ECO:0000313" key="1">
    <source>
        <dbReference type="EMBL" id="OGG49199.1"/>
    </source>
</evidence>
<proteinExistence type="predicted"/>
<dbReference type="AlphaFoldDB" id="A0A1F6CJ02"/>
<evidence type="ECO:0000313" key="2">
    <source>
        <dbReference type="Proteomes" id="UP000176445"/>
    </source>
</evidence>
<dbReference type="Proteomes" id="UP000176445">
    <property type="component" value="Unassembled WGS sequence"/>
</dbReference>